<dbReference type="InterPro" id="IPR032455">
    <property type="entry name" value="Cadherin_C"/>
</dbReference>
<dbReference type="PROSITE" id="PS00232">
    <property type="entry name" value="CADHERIN_1"/>
    <property type="match status" value="3"/>
</dbReference>
<keyword evidence="11" id="KW-0325">Glycoprotein</keyword>
<keyword evidence="7 12" id="KW-0106">Calcium</keyword>
<feature type="domain" description="Cadherin" evidence="15">
    <location>
        <begin position="40"/>
        <end position="139"/>
    </location>
</feature>
<dbReference type="PROSITE" id="PS50268">
    <property type="entry name" value="CADHERIN_2"/>
    <property type="match status" value="6"/>
</dbReference>
<dbReference type="Pfam" id="PF00028">
    <property type="entry name" value="Cadherin"/>
    <property type="match status" value="5"/>
</dbReference>
<evidence type="ECO:0000256" key="10">
    <source>
        <dbReference type="ARBA" id="ARBA00023136"/>
    </source>
</evidence>
<dbReference type="Proteomes" id="UP001591681">
    <property type="component" value="Unassembled WGS sequence"/>
</dbReference>
<name>A0ABD1K5V1_9TELE</name>
<dbReference type="Gene3D" id="2.60.40.60">
    <property type="entry name" value="Cadherins"/>
    <property type="match status" value="6"/>
</dbReference>
<dbReference type="FunFam" id="2.60.40.60:FF:000129">
    <property type="entry name" value="protocadherin alpha-C2 isoform X1"/>
    <property type="match status" value="1"/>
</dbReference>
<dbReference type="Pfam" id="PF08266">
    <property type="entry name" value="Cadherin_2"/>
    <property type="match status" value="1"/>
</dbReference>
<keyword evidence="10 13" id="KW-0472">Membrane</keyword>
<evidence type="ECO:0000256" key="8">
    <source>
        <dbReference type="ARBA" id="ARBA00022889"/>
    </source>
</evidence>
<dbReference type="InterPro" id="IPR020894">
    <property type="entry name" value="Cadherin_CS"/>
</dbReference>
<dbReference type="FunFam" id="2.60.40.60:FF:000001">
    <property type="entry name" value="Protocadherin alpha 2"/>
    <property type="match status" value="1"/>
</dbReference>
<dbReference type="InterPro" id="IPR002126">
    <property type="entry name" value="Cadherin-like_dom"/>
</dbReference>
<evidence type="ECO:0000259" key="15">
    <source>
        <dbReference type="PROSITE" id="PS50268"/>
    </source>
</evidence>
<evidence type="ECO:0000256" key="5">
    <source>
        <dbReference type="ARBA" id="ARBA00022729"/>
    </source>
</evidence>
<evidence type="ECO:0000256" key="14">
    <source>
        <dbReference type="SAM" id="SignalP"/>
    </source>
</evidence>
<evidence type="ECO:0000256" key="3">
    <source>
        <dbReference type="ARBA" id="ARBA00022475"/>
    </source>
</evidence>
<feature type="signal peptide" evidence="14">
    <location>
        <begin position="1"/>
        <end position="35"/>
    </location>
</feature>
<dbReference type="SUPFAM" id="SSF49313">
    <property type="entry name" value="Cadherin-like"/>
    <property type="match status" value="6"/>
</dbReference>
<keyword evidence="8" id="KW-0130">Cell adhesion</keyword>
<dbReference type="FunFam" id="2.60.40.60:FF:000007">
    <property type="entry name" value="Protocadherin alpha 2"/>
    <property type="match status" value="1"/>
</dbReference>
<keyword evidence="3" id="KW-1003">Cell membrane</keyword>
<evidence type="ECO:0000256" key="2">
    <source>
        <dbReference type="ARBA" id="ARBA00004251"/>
    </source>
</evidence>
<evidence type="ECO:0000256" key="9">
    <source>
        <dbReference type="ARBA" id="ARBA00022989"/>
    </source>
</evidence>
<dbReference type="Pfam" id="PF16492">
    <property type="entry name" value="Cadherin_C_2"/>
    <property type="match status" value="1"/>
</dbReference>
<feature type="domain" description="Cadherin" evidence="15">
    <location>
        <begin position="582"/>
        <end position="679"/>
    </location>
</feature>
<feature type="domain" description="Cadherin" evidence="15">
    <location>
        <begin position="458"/>
        <end position="567"/>
    </location>
</feature>
<sequence>MGDGYCVEIKKGGAGLHSWTVKLFVLCTSMLAIHGQVRYSIPEEMPKGSVVGNIVQDLGLDTKRLKTGRARIFTEGSREYIALNNDRGTLIVKEKIDREEMCGQITPCSLYYQIILENPVELHGIDVEILDINDNAPLFPDAAVKLEISEGSVVGTRFSLDNAVDPDVGINSIQSYSLFPTEHFKLNQHSHSDGSKYLEMVLQTTLDRETTKEHVLTLTAVDGGSPSRTGTVKIHIDVLDANDNAPVFSSRIYKASLSEDSPKGAVVLTVSASDADSGVNGEVSYSLAHTDNMADVFEIDSTSGDIKVTGSLDYENNKQYKLNVKAMDQGRLSDTAKVLIDVLDVNDNAPVITVMTFSDHIPENAPPDTVVAVLNVKDSDSDKNGEVRLHVDKDLPFKIKSSSSNIFRLVTDQNLDRERVPQYNITLTATDQGFSPHSTTKVLLLKVSDVNDNAPTFETSSYTAHIMENNSPGLSIFSVKASDKDTGHNARISYYLEETQMNSDLFSTYVSINSESGVIHAVRAFDFEQMKELRIRVKALDGGSPPLSSNATVTIVITDQNDNTPQVLYPVQTSGSVVAEIVPRSADIGYLVTKVVAVDVDSGQNAWLSYKLQKAADRALFEVGAQNGEIRTVRQVTDKDAVKQKLTVIVEDNGQPSRSATVTVNVAVADSFPEVLSEFTDFTHDKDYNNSLTFYLILALVVVSFLFIFSVIAIISVKIYRWRQRKLFYKSANNLPVIPYYPTMYSDGTLQHVYNYEVCGTTDSRMSDVKGMRPYSQNTLVTLSRAGTVQREQKQNDFGDISPELQQVDGYYFVQKYMQNGTLHQAYNYEVCGTTDSRMSDVKPMRPYSQSTLVSLSRAGTVQRDLQQQEAGDVSPEVS</sequence>
<dbReference type="FunFam" id="2.60.40.60:FF:000002">
    <property type="entry name" value="Protocadherin alpha 2"/>
    <property type="match status" value="1"/>
</dbReference>
<feature type="domain" description="Cadherin" evidence="15">
    <location>
        <begin position="140"/>
        <end position="248"/>
    </location>
</feature>
<dbReference type="SMART" id="SM00112">
    <property type="entry name" value="CA"/>
    <property type="match status" value="6"/>
</dbReference>
<reference evidence="16 17" key="1">
    <citation type="submission" date="2024-09" db="EMBL/GenBank/DDBJ databases">
        <title>A chromosome-level genome assembly of Gray's grenadier anchovy, Coilia grayii.</title>
        <authorList>
            <person name="Fu Z."/>
        </authorList>
    </citation>
    <scope>NUCLEOTIDE SEQUENCE [LARGE SCALE GENOMIC DNA]</scope>
    <source>
        <strain evidence="16">G4</strain>
        <tissue evidence="16">Muscle</tissue>
    </source>
</reference>
<comment type="function">
    <text evidence="1">Potential calcium-dependent cell-adhesion protein. May be involved in the establishment and maintenance of specific neuronal connections in the brain.</text>
</comment>
<dbReference type="EMBL" id="JBHFQA010000008">
    <property type="protein sequence ID" value="KAL2094526.1"/>
    <property type="molecule type" value="Genomic_DNA"/>
</dbReference>
<evidence type="ECO:0000256" key="13">
    <source>
        <dbReference type="SAM" id="Phobius"/>
    </source>
</evidence>
<proteinExistence type="predicted"/>
<keyword evidence="6" id="KW-0677">Repeat</keyword>
<dbReference type="PANTHER" id="PTHR24028">
    <property type="entry name" value="CADHERIN-87A"/>
    <property type="match status" value="1"/>
</dbReference>
<comment type="caution">
    <text evidence="16">The sequence shown here is derived from an EMBL/GenBank/DDBJ whole genome shotgun (WGS) entry which is preliminary data.</text>
</comment>
<evidence type="ECO:0000256" key="4">
    <source>
        <dbReference type="ARBA" id="ARBA00022692"/>
    </source>
</evidence>
<dbReference type="AlphaFoldDB" id="A0ABD1K5V1"/>
<dbReference type="GO" id="GO:0007155">
    <property type="term" value="P:cell adhesion"/>
    <property type="evidence" value="ECO:0007669"/>
    <property type="project" value="UniProtKB-KW"/>
</dbReference>
<keyword evidence="5 14" id="KW-0732">Signal</keyword>
<evidence type="ECO:0000313" key="17">
    <source>
        <dbReference type="Proteomes" id="UP001591681"/>
    </source>
</evidence>
<dbReference type="PANTHER" id="PTHR24028:SF296">
    <property type="entry name" value="PROTOCADHERIN 1 GAMMA 11 PRECURSOR-RELATED"/>
    <property type="match status" value="1"/>
</dbReference>
<evidence type="ECO:0000256" key="12">
    <source>
        <dbReference type="PROSITE-ProRule" id="PRU00043"/>
    </source>
</evidence>
<feature type="domain" description="Cadherin" evidence="15">
    <location>
        <begin position="353"/>
        <end position="457"/>
    </location>
</feature>
<comment type="subcellular location">
    <subcellularLocation>
        <location evidence="2">Cell membrane</location>
        <topology evidence="2">Single-pass type I membrane protein</topology>
    </subcellularLocation>
</comment>
<dbReference type="InterPro" id="IPR013164">
    <property type="entry name" value="Cadherin_N"/>
</dbReference>
<organism evidence="16 17">
    <name type="scientific">Coilia grayii</name>
    <name type="common">Gray's grenadier anchovy</name>
    <dbReference type="NCBI Taxonomy" id="363190"/>
    <lineage>
        <taxon>Eukaryota</taxon>
        <taxon>Metazoa</taxon>
        <taxon>Chordata</taxon>
        <taxon>Craniata</taxon>
        <taxon>Vertebrata</taxon>
        <taxon>Euteleostomi</taxon>
        <taxon>Actinopterygii</taxon>
        <taxon>Neopterygii</taxon>
        <taxon>Teleostei</taxon>
        <taxon>Clupei</taxon>
        <taxon>Clupeiformes</taxon>
        <taxon>Clupeoidei</taxon>
        <taxon>Engraulidae</taxon>
        <taxon>Coilinae</taxon>
        <taxon>Coilia</taxon>
    </lineage>
</organism>
<protein>
    <recommendedName>
        <fullName evidence="15">Cadherin domain-containing protein</fullName>
    </recommendedName>
</protein>
<dbReference type="GO" id="GO:0009653">
    <property type="term" value="P:anatomical structure morphogenesis"/>
    <property type="evidence" value="ECO:0007669"/>
    <property type="project" value="UniProtKB-ARBA"/>
</dbReference>
<evidence type="ECO:0000256" key="7">
    <source>
        <dbReference type="ARBA" id="ARBA00022837"/>
    </source>
</evidence>
<feature type="domain" description="Cadherin" evidence="15">
    <location>
        <begin position="249"/>
        <end position="352"/>
    </location>
</feature>
<keyword evidence="9 13" id="KW-1133">Transmembrane helix</keyword>
<accession>A0ABD1K5V1</accession>
<dbReference type="PRINTS" id="PR00205">
    <property type="entry name" value="CADHERIN"/>
</dbReference>
<dbReference type="GO" id="GO:0005509">
    <property type="term" value="F:calcium ion binding"/>
    <property type="evidence" value="ECO:0007669"/>
    <property type="project" value="UniProtKB-UniRule"/>
</dbReference>
<dbReference type="InterPro" id="IPR050174">
    <property type="entry name" value="Protocadherin/Cadherin-CA"/>
</dbReference>
<keyword evidence="4 13" id="KW-0812">Transmembrane</keyword>
<evidence type="ECO:0000313" key="16">
    <source>
        <dbReference type="EMBL" id="KAL2094526.1"/>
    </source>
</evidence>
<dbReference type="CDD" id="cd11304">
    <property type="entry name" value="Cadherin_repeat"/>
    <property type="match status" value="6"/>
</dbReference>
<dbReference type="FunFam" id="2.60.40.60:FF:000004">
    <property type="entry name" value="Protocadherin 1 gamma 2"/>
    <property type="match status" value="1"/>
</dbReference>
<feature type="transmembrane region" description="Helical" evidence="13">
    <location>
        <begin position="694"/>
        <end position="720"/>
    </location>
</feature>
<dbReference type="InterPro" id="IPR015919">
    <property type="entry name" value="Cadherin-like_sf"/>
</dbReference>
<gene>
    <name evidence="16" type="ORF">ACEWY4_009245</name>
</gene>
<evidence type="ECO:0000256" key="11">
    <source>
        <dbReference type="ARBA" id="ARBA00023180"/>
    </source>
</evidence>
<evidence type="ECO:0000256" key="6">
    <source>
        <dbReference type="ARBA" id="ARBA00022737"/>
    </source>
</evidence>
<evidence type="ECO:0000256" key="1">
    <source>
        <dbReference type="ARBA" id="ARBA00003436"/>
    </source>
</evidence>
<dbReference type="GO" id="GO:0005886">
    <property type="term" value="C:plasma membrane"/>
    <property type="evidence" value="ECO:0007669"/>
    <property type="project" value="UniProtKB-SubCell"/>
</dbReference>
<dbReference type="FunFam" id="2.60.40.60:FF:000006">
    <property type="entry name" value="Protocadherin alpha 2"/>
    <property type="match status" value="1"/>
</dbReference>
<feature type="chain" id="PRO_5044886502" description="Cadherin domain-containing protein" evidence="14">
    <location>
        <begin position="36"/>
        <end position="879"/>
    </location>
</feature>
<keyword evidence="17" id="KW-1185">Reference proteome</keyword>